<keyword evidence="1" id="KW-0472">Membrane</keyword>
<keyword evidence="1" id="KW-0812">Transmembrane</keyword>
<proteinExistence type="predicted"/>
<sequence length="423" mass="46584">MLKREVVLLVILVAFITVYANLEVHREIVDLTVDRYQNIYLKGTAKWGLGAYQFVTMLKPDAKLSWTRRSSDIYLGKDEHGIVTMVQRQENGLLLQQYNREGKPSVSQALSLPKAWTVAGVRGTPQQGFTILSKQSDPAVPVGDTGRQRSRKLVRHLWYSLSEHDRAGTLQRRRAVGVIRLDTPAGKVSLSGQALDEAGHLYVLGHRVQRERFELQFYPSNARDGFKRPLTIGSAAENWVAGNLALDSRGRIYLLGSSANASGNGAAVPAVLGIYQPADERLEVRRFQIPGAQRIGRVAVSPADRLYISGVVPSPAPGTKRGVTGLILQSTPDGADRIQKLAIASSSWQGLFTVDGQECVYLAGGEGRGFFLAKYDPAQRRIWHKQYLNSSWLPNVPIALLVLAIVFGPLLQGRERKTRALGA</sequence>
<dbReference type="SUPFAM" id="SSF101898">
    <property type="entry name" value="NHL repeat"/>
    <property type="match status" value="1"/>
</dbReference>
<organism evidence="2 3">
    <name type="scientific">Hydrogenispora ethanolica</name>
    <dbReference type="NCBI Taxonomy" id="1082276"/>
    <lineage>
        <taxon>Bacteria</taxon>
        <taxon>Bacillati</taxon>
        <taxon>Bacillota</taxon>
        <taxon>Hydrogenispora</taxon>
    </lineage>
</organism>
<keyword evidence="1" id="KW-1133">Transmembrane helix</keyword>
<dbReference type="EMBL" id="SLUN01000025">
    <property type="protein sequence ID" value="TCL62386.1"/>
    <property type="molecule type" value="Genomic_DNA"/>
</dbReference>
<protein>
    <submittedName>
        <fullName evidence="2">Uncharacterized protein</fullName>
    </submittedName>
</protein>
<reference evidence="2 3" key="1">
    <citation type="submission" date="2019-03" db="EMBL/GenBank/DDBJ databases">
        <title>Genomic Encyclopedia of Type Strains, Phase IV (KMG-IV): sequencing the most valuable type-strain genomes for metagenomic binning, comparative biology and taxonomic classification.</title>
        <authorList>
            <person name="Goeker M."/>
        </authorList>
    </citation>
    <scope>NUCLEOTIDE SEQUENCE [LARGE SCALE GENOMIC DNA]</scope>
    <source>
        <strain evidence="2 3">LX-B</strain>
    </source>
</reference>
<keyword evidence="3" id="KW-1185">Reference proteome</keyword>
<evidence type="ECO:0000256" key="1">
    <source>
        <dbReference type="SAM" id="Phobius"/>
    </source>
</evidence>
<evidence type="ECO:0000313" key="3">
    <source>
        <dbReference type="Proteomes" id="UP000295008"/>
    </source>
</evidence>
<dbReference type="Proteomes" id="UP000295008">
    <property type="component" value="Unassembled WGS sequence"/>
</dbReference>
<comment type="caution">
    <text evidence="2">The sequence shown here is derived from an EMBL/GenBank/DDBJ whole genome shotgun (WGS) entry which is preliminary data.</text>
</comment>
<gene>
    <name evidence="2" type="ORF">EDC14_10255</name>
</gene>
<evidence type="ECO:0000313" key="2">
    <source>
        <dbReference type="EMBL" id="TCL62386.1"/>
    </source>
</evidence>
<feature type="transmembrane region" description="Helical" evidence="1">
    <location>
        <begin position="392"/>
        <end position="411"/>
    </location>
</feature>
<dbReference type="AlphaFoldDB" id="A0A4R1R9M2"/>
<name>A0A4R1R9M2_HYDET</name>
<accession>A0A4R1R9M2</accession>